<dbReference type="EMBL" id="MPDP01000083">
    <property type="protein sequence ID" value="KAK1483700.1"/>
    <property type="molecule type" value="Genomic_DNA"/>
</dbReference>
<comment type="caution">
    <text evidence="1">The sequence shown here is derived from an EMBL/GenBank/DDBJ whole genome shotgun (WGS) entry which is preliminary data.</text>
</comment>
<organism evidence="1 2">
    <name type="scientific">Colletotrichum cuscutae</name>
    <dbReference type="NCBI Taxonomy" id="1209917"/>
    <lineage>
        <taxon>Eukaryota</taxon>
        <taxon>Fungi</taxon>
        <taxon>Dikarya</taxon>
        <taxon>Ascomycota</taxon>
        <taxon>Pezizomycotina</taxon>
        <taxon>Sordariomycetes</taxon>
        <taxon>Hypocreomycetidae</taxon>
        <taxon>Glomerellales</taxon>
        <taxon>Glomerellaceae</taxon>
        <taxon>Colletotrichum</taxon>
        <taxon>Colletotrichum acutatum species complex</taxon>
    </lineage>
</organism>
<keyword evidence="2" id="KW-1185">Reference proteome</keyword>
<proteinExistence type="predicted"/>
<protein>
    <submittedName>
        <fullName evidence="1">Uncharacterized protein</fullName>
    </submittedName>
</protein>
<reference evidence="1" key="1">
    <citation type="submission" date="2016-11" db="EMBL/GenBank/DDBJ databases">
        <title>The genome sequence of Colletotrichum cuscutae.</title>
        <authorList>
            <person name="Baroncelli R."/>
        </authorList>
    </citation>
    <scope>NUCLEOTIDE SEQUENCE</scope>
    <source>
        <strain evidence="1">IMI 304802</strain>
    </source>
</reference>
<name>A0AAI9Y457_9PEZI</name>
<gene>
    <name evidence="1" type="ORF">CCUS01_15635</name>
</gene>
<evidence type="ECO:0000313" key="1">
    <source>
        <dbReference type="EMBL" id="KAK1483700.1"/>
    </source>
</evidence>
<dbReference type="Proteomes" id="UP001239213">
    <property type="component" value="Unassembled WGS sequence"/>
</dbReference>
<evidence type="ECO:0000313" key="2">
    <source>
        <dbReference type="Proteomes" id="UP001239213"/>
    </source>
</evidence>
<dbReference type="AlphaFoldDB" id="A0AAI9Y457"/>
<accession>A0AAI9Y457</accession>
<sequence>MPRVRLTVGIYDIAELVNQSSRALVALESFNDTCSCTHDKTGRLKEKLRELLGAVNSAKSFAKTDQTSSGVKKKIIRHAMLCSQHISGLKKNLDNHTAERRWADGKKSVSEKQTRNKTASLKESIGLLGLNCVIALQSLD</sequence>